<comment type="caution">
    <text evidence="1">The sequence shown here is derived from an EMBL/GenBank/DDBJ whole genome shotgun (WGS) entry which is preliminary data.</text>
</comment>
<dbReference type="EMBL" id="QGKV02000832">
    <property type="protein sequence ID" value="KAF3550393.1"/>
    <property type="molecule type" value="Genomic_DNA"/>
</dbReference>
<dbReference type="Proteomes" id="UP000266723">
    <property type="component" value="Unassembled WGS sequence"/>
</dbReference>
<accession>A0ABQ7CGX6</accession>
<evidence type="ECO:0000313" key="1">
    <source>
        <dbReference type="EMBL" id="KAF3550393.1"/>
    </source>
</evidence>
<protein>
    <submittedName>
        <fullName evidence="1">Uncharacterized protein</fullName>
    </submittedName>
</protein>
<organism evidence="1 2">
    <name type="scientific">Brassica cretica</name>
    <name type="common">Mustard</name>
    <dbReference type="NCBI Taxonomy" id="69181"/>
    <lineage>
        <taxon>Eukaryota</taxon>
        <taxon>Viridiplantae</taxon>
        <taxon>Streptophyta</taxon>
        <taxon>Embryophyta</taxon>
        <taxon>Tracheophyta</taxon>
        <taxon>Spermatophyta</taxon>
        <taxon>Magnoliopsida</taxon>
        <taxon>eudicotyledons</taxon>
        <taxon>Gunneridae</taxon>
        <taxon>Pentapetalae</taxon>
        <taxon>rosids</taxon>
        <taxon>malvids</taxon>
        <taxon>Brassicales</taxon>
        <taxon>Brassicaceae</taxon>
        <taxon>Brassiceae</taxon>
        <taxon>Brassica</taxon>
    </lineage>
</organism>
<gene>
    <name evidence="1" type="ORF">DY000_02006056</name>
</gene>
<proteinExistence type="predicted"/>
<evidence type="ECO:0000313" key="2">
    <source>
        <dbReference type="Proteomes" id="UP000266723"/>
    </source>
</evidence>
<sequence>MFSTRDGHHLLGTSERIRGEFLHDEEKHQLVMIMPTPSSPTRSCFFRDHLVSPRQWLLSHYDRILELVRFNAGQQARALLGTGTSSRAPPLEACSWLQALIQTLKGVKENRGTCDRP</sequence>
<name>A0ABQ7CGX6_BRACR</name>
<keyword evidence="2" id="KW-1185">Reference proteome</keyword>
<reference evidence="1 2" key="1">
    <citation type="journal article" date="2020" name="BMC Genomics">
        <title>Intraspecific diversification of the crop wild relative Brassica cretica Lam. using demographic model selection.</title>
        <authorList>
            <person name="Kioukis A."/>
            <person name="Michalopoulou V.A."/>
            <person name="Briers L."/>
            <person name="Pirintsos S."/>
            <person name="Studholme D.J."/>
            <person name="Pavlidis P."/>
            <person name="Sarris P.F."/>
        </authorList>
    </citation>
    <scope>NUCLEOTIDE SEQUENCE [LARGE SCALE GENOMIC DNA]</scope>
    <source>
        <strain evidence="2">cv. PFS-1207/04</strain>
    </source>
</reference>